<dbReference type="Gene3D" id="2.170.130.10">
    <property type="entry name" value="TonB-dependent receptor, plug domain"/>
    <property type="match status" value="1"/>
</dbReference>
<dbReference type="Gene3D" id="2.40.170.20">
    <property type="entry name" value="TonB-dependent receptor, beta-barrel domain"/>
    <property type="match status" value="1"/>
</dbReference>
<dbReference type="InterPro" id="IPR039426">
    <property type="entry name" value="TonB-dep_rcpt-like"/>
</dbReference>
<comment type="similarity">
    <text evidence="8">Belongs to the TonB-dependent receptor family.</text>
</comment>
<keyword evidence="11" id="KW-0675">Receptor</keyword>
<evidence type="ECO:0000256" key="5">
    <source>
        <dbReference type="ARBA" id="ARBA00022729"/>
    </source>
</evidence>
<dbReference type="Pfam" id="PF07715">
    <property type="entry name" value="Plug"/>
    <property type="match status" value="1"/>
</dbReference>
<keyword evidence="3 8" id="KW-1134">Transmembrane beta strand</keyword>
<dbReference type="GO" id="GO:0044718">
    <property type="term" value="P:siderophore transmembrane transport"/>
    <property type="evidence" value="ECO:0007669"/>
    <property type="project" value="TreeGrafter"/>
</dbReference>
<dbReference type="PANTHER" id="PTHR30069:SF29">
    <property type="entry name" value="HEMOGLOBIN AND HEMOGLOBIN-HAPTOGLOBIN-BINDING PROTEIN 1-RELATED"/>
    <property type="match status" value="1"/>
</dbReference>
<reference evidence="11 12" key="1">
    <citation type="submission" date="2020-01" db="EMBL/GenBank/DDBJ databases">
        <title>Bacteria diversity of Porities sp.</title>
        <authorList>
            <person name="Wang G."/>
        </authorList>
    </citation>
    <scope>NUCLEOTIDE SEQUENCE [LARGE SCALE GENOMIC DNA]</scope>
    <source>
        <strain evidence="11 12">R33</strain>
    </source>
</reference>
<comment type="subcellular location">
    <subcellularLocation>
        <location evidence="1 8">Cell outer membrane</location>
        <topology evidence="1 8">Multi-pass membrane protein</topology>
    </subcellularLocation>
</comment>
<dbReference type="PROSITE" id="PS52016">
    <property type="entry name" value="TONB_DEPENDENT_REC_3"/>
    <property type="match status" value="1"/>
</dbReference>
<evidence type="ECO:0000256" key="7">
    <source>
        <dbReference type="ARBA" id="ARBA00023237"/>
    </source>
</evidence>
<dbReference type="GO" id="GO:0009279">
    <property type="term" value="C:cell outer membrane"/>
    <property type="evidence" value="ECO:0007669"/>
    <property type="project" value="UniProtKB-SubCell"/>
</dbReference>
<dbReference type="InterPro" id="IPR012910">
    <property type="entry name" value="Plug_dom"/>
</dbReference>
<evidence type="ECO:0000256" key="9">
    <source>
        <dbReference type="SAM" id="SignalP"/>
    </source>
</evidence>
<gene>
    <name evidence="11" type="ORF">GTQ38_06760</name>
</gene>
<dbReference type="InterPro" id="IPR037066">
    <property type="entry name" value="Plug_dom_sf"/>
</dbReference>
<evidence type="ECO:0000256" key="3">
    <source>
        <dbReference type="ARBA" id="ARBA00022452"/>
    </source>
</evidence>
<evidence type="ECO:0000259" key="10">
    <source>
        <dbReference type="Pfam" id="PF07715"/>
    </source>
</evidence>
<keyword evidence="5 9" id="KW-0732">Signal</keyword>
<comment type="caution">
    <text evidence="11">The sequence shown here is derived from an EMBL/GenBank/DDBJ whole genome shotgun (WGS) entry which is preliminary data.</text>
</comment>
<dbReference type="AlphaFoldDB" id="A0A6L9EAC5"/>
<keyword evidence="2 8" id="KW-0813">Transport</keyword>
<evidence type="ECO:0000313" key="12">
    <source>
        <dbReference type="Proteomes" id="UP000475249"/>
    </source>
</evidence>
<feature type="chain" id="PRO_5027093358" evidence="9">
    <location>
        <begin position="21"/>
        <end position="624"/>
    </location>
</feature>
<feature type="signal peptide" evidence="9">
    <location>
        <begin position="1"/>
        <end position="20"/>
    </location>
</feature>
<dbReference type="EMBL" id="WXYO01000002">
    <property type="protein sequence ID" value="NAS11696.1"/>
    <property type="molecule type" value="Genomic_DNA"/>
</dbReference>
<keyword evidence="6 8" id="KW-0472">Membrane</keyword>
<keyword evidence="4 8" id="KW-0812">Transmembrane</keyword>
<dbReference type="RefSeq" id="WP_161434704.1">
    <property type="nucleotide sequence ID" value="NZ_WXYO01000002.1"/>
</dbReference>
<evidence type="ECO:0000256" key="6">
    <source>
        <dbReference type="ARBA" id="ARBA00023136"/>
    </source>
</evidence>
<protein>
    <submittedName>
        <fullName evidence="11">TonB-dependent receptor</fullName>
    </submittedName>
</protein>
<accession>A0A6L9EAC5</accession>
<evidence type="ECO:0000256" key="1">
    <source>
        <dbReference type="ARBA" id="ARBA00004571"/>
    </source>
</evidence>
<dbReference type="GO" id="GO:0015344">
    <property type="term" value="F:siderophore uptake transmembrane transporter activity"/>
    <property type="evidence" value="ECO:0007669"/>
    <property type="project" value="TreeGrafter"/>
</dbReference>
<sequence>MGKKPLGLCIAVLASAGLVAQVQQKDSTDIQYLDEVVVTDTRFEIKREQSGKTVIKIGAEELQRSYGQTLAQVINVKSGIEIAGSRGREGAVLGVFARGGRGRQVLVIIDGIRVSDPSSFSSEYDLRLLPIASIESIEIIKGAASTLYGTNAATAVINITTKQASEKGISANFQSSIGTNQTAGEQNYNFGNFENNARVSGTVDKLSYTLDFAARNSEGLSAIVTPENEEDTFSNVSTNLKIGYQISERFNLGIFGNQTKLKTDFDESFGLVDAPYQFISEQKRVGINASHTYKGGGIYLNAAYSDFESENISAFPSSFVGQNYVLDLYNKTSFANGINAILGVNYIKDDAQFSADQDFTIIDPYLNMVYVSEFGLNVNAGARLNNHSEYGTQLVYNLNPSFSLQTDKGYLKFLGSFATSYITPSLTQLFGDFGANPDLEPEENRTLEGGVEYALSSGLRLSALYFNRREENFVFFDNATGTYGNADNIIKAQGLELEANWKPLDKLVVSTNYTFTERKGDNAIRIPKHKANLLCAYDLSERTSASFSYSYTGERSDTDFNVFPFVDVPLDAFSLVGLHLQHKLIEEKLRIFLNMENLLNEEFTEVLGFTTRGRNISMGINLTL</sequence>
<keyword evidence="12" id="KW-1185">Reference proteome</keyword>
<dbReference type="SUPFAM" id="SSF56935">
    <property type="entry name" value="Porins"/>
    <property type="match status" value="1"/>
</dbReference>
<dbReference type="PANTHER" id="PTHR30069">
    <property type="entry name" value="TONB-DEPENDENT OUTER MEMBRANE RECEPTOR"/>
    <property type="match status" value="1"/>
</dbReference>
<dbReference type="Proteomes" id="UP000475249">
    <property type="component" value="Unassembled WGS sequence"/>
</dbReference>
<dbReference type="InterPro" id="IPR036942">
    <property type="entry name" value="Beta-barrel_TonB_sf"/>
</dbReference>
<feature type="domain" description="TonB-dependent receptor plug" evidence="10">
    <location>
        <begin position="49"/>
        <end position="155"/>
    </location>
</feature>
<organism evidence="11 12">
    <name type="scientific">Poritiphilus flavus</name>
    <dbReference type="NCBI Taxonomy" id="2697053"/>
    <lineage>
        <taxon>Bacteria</taxon>
        <taxon>Pseudomonadati</taxon>
        <taxon>Bacteroidota</taxon>
        <taxon>Flavobacteriia</taxon>
        <taxon>Flavobacteriales</taxon>
        <taxon>Flavobacteriaceae</taxon>
        <taxon>Poritiphilus</taxon>
    </lineage>
</organism>
<proteinExistence type="inferred from homology"/>
<name>A0A6L9EAC5_9FLAO</name>
<keyword evidence="7 8" id="KW-0998">Cell outer membrane</keyword>
<evidence type="ECO:0000256" key="4">
    <source>
        <dbReference type="ARBA" id="ARBA00022692"/>
    </source>
</evidence>
<evidence type="ECO:0000313" key="11">
    <source>
        <dbReference type="EMBL" id="NAS11696.1"/>
    </source>
</evidence>
<evidence type="ECO:0000256" key="2">
    <source>
        <dbReference type="ARBA" id="ARBA00022448"/>
    </source>
</evidence>
<evidence type="ECO:0000256" key="8">
    <source>
        <dbReference type="PROSITE-ProRule" id="PRU01360"/>
    </source>
</evidence>